<dbReference type="InterPro" id="IPR036259">
    <property type="entry name" value="MFS_trans_sf"/>
</dbReference>
<evidence type="ECO:0000256" key="6">
    <source>
        <dbReference type="SAM" id="Phobius"/>
    </source>
</evidence>
<feature type="transmembrane region" description="Helical" evidence="6">
    <location>
        <begin position="385"/>
        <end position="404"/>
    </location>
</feature>
<dbReference type="InterPro" id="IPR020846">
    <property type="entry name" value="MFS_dom"/>
</dbReference>
<sequence>MAGISHPAVGEEPNCTTPEHGITTTTSPSFCQPETQEDSQMTAHVFSRTKKRICVCIASLAAMLSPLSSNVYLASTVTISNDLGVPIHMIALTITVYMAVQGIAPAFWGPLSDAKGRRPIFFCTILLYIIANLCLALTRKYACLMAFRALQAAGGAATISIASGVIGDIVAPSERGGMIGISSAVRQTAQVLGPVIGGLISHVFGFRAIFLFLTIVGAVVLVVVLALLPETLPSIAGNGTVRLHGIYRPILYSLMEQPNVCTKKSKTSTKAFKLSSLCTPIRRLFQVDVFVTLFYGAIVYTIHNMVTASTTELLQPRFQLTDLQTGMIFLPNGLGVILGSFAWGKVLDRNWRVYETERRSDEEQRLDSRQSDGFPVEHARIRHSWWLLLVFAGVVCGYGFSLQTHSLPGVLALQFCIAFTAQAVFMMCSSLVIDLFPGAAASATAVQNLVRCSLGAVGVAVVDLMLEDLGPEKTYALCALVVLVGCPLLVVEWIWGQRIREKRSHQLRKSES</sequence>
<protein>
    <submittedName>
        <fullName evidence="8">Major facilitator superfamily domain-containing protein</fullName>
    </submittedName>
</protein>
<keyword evidence="4 6" id="KW-0472">Membrane</keyword>
<feature type="domain" description="Major facilitator superfamily (MFS) profile" evidence="7">
    <location>
        <begin position="54"/>
        <end position="504"/>
    </location>
</feature>
<comment type="caution">
    <text evidence="8">The sequence shown here is derived from an EMBL/GenBank/DDBJ whole genome shotgun (WGS) entry which is preliminary data.</text>
</comment>
<feature type="transmembrane region" description="Helical" evidence="6">
    <location>
        <begin position="85"/>
        <end position="108"/>
    </location>
</feature>
<comment type="subcellular location">
    <subcellularLocation>
        <location evidence="1">Membrane</location>
        <topology evidence="1">Multi-pass membrane protein</topology>
    </subcellularLocation>
</comment>
<evidence type="ECO:0000256" key="2">
    <source>
        <dbReference type="ARBA" id="ARBA00022692"/>
    </source>
</evidence>
<dbReference type="Proteomes" id="UP001465668">
    <property type="component" value="Unassembled WGS sequence"/>
</dbReference>
<feature type="transmembrane region" description="Helical" evidence="6">
    <location>
        <begin position="323"/>
        <end position="343"/>
    </location>
</feature>
<evidence type="ECO:0000313" key="8">
    <source>
        <dbReference type="EMBL" id="KAK9779977.1"/>
    </source>
</evidence>
<evidence type="ECO:0000256" key="5">
    <source>
        <dbReference type="SAM" id="MobiDB-lite"/>
    </source>
</evidence>
<dbReference type="PANTHER" id="PTHR23502:SF26">
    <property type="entry name" value="MAJOR FACILITATOR SUPERFAMILY (MFS) PROFILE DOMAIN-CONTAINING PROTEIN"/>
    <property type="match status" value="1"/>
</dbReference>
<name>A0ABR2Y2F7_9PEZI</name>
<feature type="transmembrane region" description="Helical" evidence="6">
    <location>
        <begin position="410"/>
        <end position="433"/>
    </location>
</feature>
<dbReference type="Pfam" id="PF07690">
    <property type="entry name" value="MFS_1"/>
    <property type="match status" value="1"/>
</dbReference>
<dbReference type="InterPro" id="IPR011701">
    <property type="entry name" value="MFS"/>
</dbReference>
<feature type="transmembrane region" description="Helical" evidence="6">
    <location>
        <begin position="474"/>
        <end position="495"/>
    </location>
</feature>
<feature type="transmembrane region" description="Helical" evidence="6">
    <location>
        <begin position="208"/>
        <end position="228"/>
    </location>
</feature>
<evidence type="ECO:0000256" key="3">
    <source>
        <dbReference type="ARBA" id="ARBA00022989"/>
    </source>
</evidence>
<gene>
    <name evidence="8" type="ORF">SCAR479_03101</name>
</gene>
<feature type="compositionally biased region" description="Polar residues" evidence="5">
    <location>
        <begin position="14"/>
        <end position="34"/>
    </location>
</feature>
<proteinExistence type="predicted"/>
<accession>A0ABR2Y2F7</accession>
<keyword evidence="2 6" id="KW-0812">Transmembrane</keyword>
<dbReference type="PANTHER" id="PTHR23502">
    <property type="entry name" value="MAJOR FACILITATOR SUPERFAMILY"/>
    <property type="match status" value="1"/>
</dbReference>
<feature type="transmembrane region" description="Helical" evidence="6">
    <location>
        <begin position="120"/>
        <end position="138"/>
    </location>
</feature>
<evidence type="ECO:0000256" key="4">
    <source>
        <dbReference type="ARBA" id="ARBA00023136"/>
    </source>
</evidence>
<keyword evidence="9" id="KW-1185">Reference proteome</keyword>
<dbReference type="Gene3D" id="1.20.1250.20">
    <property type="entry name" value="MFS general substrate transporter like domains"/>
    <property type="match status" value="1"/>
</dbReference>
<evidence type="ECO:0000259" key="7">
    <source>
        <dbReference type="PROSITE" id="PS50850"/>
    </source>
</evidence>
<feature type="region of interest" description="Disordered" evidence="5">
    <location>
        <begin position="1"/>
        <end position="34"/>
    </location>
</feature>
<dbReference type="EMBL" id="JARVKM010000008">
    <property type="protein sequence ID" value="KAK9779977.1"/>
    <property type="molecule type" value="Genomic_DNA"/>
</dbReference>
<dbReference type="SUPFAM" id="SSF103473">
    <property type="entry name" value="MFS general substrate transporter"/>
    <property type="match status" value="1"/>
</dbReference>
<dbReference type="Gene3D" id="1.20.1720.10">
    <property type="entry name" value="Multidrug resistance protein D"/>
    <property type="match status" value="1"/>
</dbReference>
<evidence type="ECO:0000313" key="9">
    <source>
        <dbReference type="Proteomes" id="UP001465668"/>
    </source>
</evidence>
<reference evidence="8 9" key="1">
    <citation type="submission" date="2024-02" db="EMBL/GenBank/DDBJ databases">
        <title>First draft genome assembly of two strains of Seiridium cardinale.</title>
        <authorList>
            <person name="Emiliani G."/>
            <person name="Scali E."/>
        </authorList>
    </citation>
    <scope>NUCLEOTIDE SEQUENCE [LARGE SCALE GENOMIC DNA]</scope>
    <source>
        <strain evidence="8 9">BM-138-000479</strain>
    </source>
</reference>
<feature type="transmembrane region" description="Helical" evidence="6">
    <location>
        <begin position="53"/>
        <end position="73"/>
    </location>
</feature>
<dbReference type="PROSITE" id="PS50850">
    <property type="entry name" value="MFS"/>
    <property type="match status" value="1"/>
</dbReference>
<feature type="transmembrane region" description="Helical" evidence="6">
    <location>
        <begin position="284"/>
        <end position="303"/>
    </location>
</feature>
<evidence type="ECO:0000256" key="1">
    <source>
        <dbReference type="ARBA" id="ARBA00004141"/>
    </source>
</evidence>
<organism evidence="8 9">
    <name type="scientific">Seiridium cardinale</name>
    <dbReference type="NCBI Taxonomy" id="138064"/>
    <lineage>
        <taxon>Eukaryota</taxon>
        <taxon>Fungi</taxon>
        <taxon>Dikarya</taxon>
        <taxon>Ascomycota</taxon>
        <taxon>Pezizomycotina</taxon>
        <taxon>Sordariomycetes</taxon>
        <taxon>Xylariomycetidae</taxon>
        <taxon>Amphisphaeriales</taxon>
        <taxon>Sporocadaceae</taxon>
        <taxon>Seiridium</taxon>
    </lineage>
</organism>
<dbReference type="PRINTS" id="PR01036">
    <property type="entry name" value="TCRTETB"/>
</dbReference>
<keyword evidence="3 6" id="KW-1133">Transmembrane helix</keyword>
<feature type="transmembrane region" description="Helical" evidence="6">
    <location>
        <begin position="445"/>
        <end position="462"/>
    </location>
</feature>